<dbReference type="EMBL" id="FR854090">
    <property type="protein sequence ID" value="CCA88060.1"/>
    <property type="molecule type" value="Genomic_DNA"/>
</dbReference>
<sequence length="61" mass="6428">MKGIDVQVRSKEETRIDQNLVVGKNMARLLTDSEIKAVSGGDSQPTTPGHSPGVGHSRGGK</sequence>
<evidence type="ECO:0000256" key="1">
    <source>
        <dbReference type="SAM" id="MobiDB-lite"/>
    </source>
</evidence>
<organism evidence="2">
    <name type="scientific">Ralstonia syzygii R24</name>
    <dbReference type="NCBI Taxonomy" id="907261"/>
    <lineage>
        <taxon>Bacteria</taxon>
        <taxon>Pseudomonadati</taxon>
        <taxon>Pseudomonadota</taxon>
        <taxon>Betaproteobacteria</taxon>
        <taxon>Burkholderiales</taxon>
        <taxon>Burkholderiaceae</taxon>
        <taxon>Ralstonia</taxon>
        <taxon>Ralstonia solanacearum species complex</taxon>
    </lineage>
</organism>
<dbReference type="AlphaFoldDB" id="G3A9U0"/>
<gene>
    <name evidence="2" type="ORF">RALSY_mp10599</name>
</gene>
<reference evidence="2" key="2">
    <citation type="submission" date="2011-04" db="EMBL/GenBank/DDBJ databases">
        <authorList>
            <person name="Genoscope - CEA"/>
        </authorList>
    </citation>
    <scope>NUCLEOTIDE SEQUENCE</scope>
    <source>
        <strain evidence="2">R24</strain>
    </source>
</reference>
<proteinExistence type="predicted"/>
<feature type="region of interest" description="Disordered" evidence="1">
    <location>
        <begin position="36"/>
        <end position="61"/>
    </location>
</feature>
<dbReference type="RefSeq" id="WP_197333825.1">
    <property type="nucleotide sequence ID" value="NZ_CP115945.1"/>
</dbReference>
<protein>
    <submittedName>
        <fullName evidence="2">Uncharacterized protein</fullName>
    </submittedName>
</protein>
<name>G3A9U0_9RALS</name>
<accession>G3A9U0</accession>
<reference evidence="2" key="1">
    <citation type="journal article" date="2011" name="PLoS ONE">
        <title>Ralstonia syzygii, the Blood Disease Bacterium and some Asian R. solanacearum strains form a single genomic species despite divergent lifestyles.</title>
        <authorList>
            <person name="Remenant B."/>
            <person name="de Cambiaire J.C."/>
            <person name="Cellier G."/>
            <person name="Jacobs J.M."/>
            <person name="Mangenot S."/>
            <person name="Barbe V."/>
            <person name="Lajus A."/>
            <person name="Vallenet D."/>
            <person name="Medigue C."/>
            <person name="Fegan M."/>
            <person name="Allen C."/>
            <person name="Prior P."/>
        </authorList>
    </citation>
    <scope>NUCLEOTIDE SEQUENCE</scope>
    <source>
        <strain evidence="2">R24</strain>
    </source>
</reference>
<evidence type="ECO:0000313" key="2">
    <source>
        <dbReference type="EMBL" id="CCA88060.1"/>
    </source>
</evidence>